<evidence type="ECO:0000313" key="2">
    <source>
        <dbReference type="Proteomes" id="UP000190074"/>
    </source>
</evidence>
<reference evidence="1 2" key="1">
    <citation type="submission" date="2016-11" db="EMBL/GenBank/DDBJ databases">
        <authorList>
            <consortium name="Pathogen Informatics"/>
        </authorList>
    </citation>
    <scope>NUCLEOTIDE SEQUENCE [LARGE SCALE GENOMIC DNA]</scope>
    <source>
        <strain evidence="1 2">911</strain>
    </source>
</reference>
<organism evidence="1 2">
    <name type="scientific">Mycobacteroides abscessus subsp. massiliense</name>
    <dbReference type="NCBI Taxonomy" id="1962118"/>
    <lineage>
        <taxon>Bacteria</taxon>
        <taxon>Bacillati</taxon>
        <taxon>Actinomycetota</taxon>
        <taxon>Actinomycetes</taxon>
        <taxon>Mycobacteriales</taxon>
        <taxon>Mycobacteriaceae</taxon>
        <taxon>Mycobacteroides</taxon>
        <taxon>Mycobacteroides abscessus</taxon>
    </lineage>
</organism>
<dbReference type="Proteomes" id="UP000190074">
    <property type="component" value="Unassembled WGS sequence"/>
</dbReference>
<dbReference type="AlphaFoldDB" id="A0A1U0ZB24"/>
<dbReference type="RefSeq" id="WP_236745804.1">
    <property type="nucleotide sequence ID" value="NZ_FVGW01000015.1"/>
</dbReference>
<dbReference type="EMBL" id="FVGW01000015">
    <property type="protein sequence ID" value="SKM81211.1"/>
    <property type="molecule type" value="Genomic_DNA"/>
</dbReference>
<protein>
    <submittedName>
        <fullName evidence="1">Uncharacterized protein</fullName>
    </submittedName>
</protein>
<sequence>MTVPDGSQETMRAKARVCAVIDKLRQLFGRTFEVLCDQEAFTALMIGAGLAIQSCETRINPNGTTTELTTLTVPSLVAVNCERESMVLSFKMPVGSSIASWLDAEATLRSGLRASSLAISEPVGGFIEIEITVAEGS</sequence>
<accession>A0A1U0ZB24</accession>
<name>A0A1U0ZB24_9MYCO</name>
<proteinExistence type="predicted"/>
<gene>
    <name evidence="1" type="ORF">SAMEA2259716_05161</name>
</gene>
<evidence type="ECO:0000313" key="1">
    <source>
        <dbReference type="EMBL" id="SKM81211.1"/>
    </source>
</evidence>